<dbReference type="AlphaFoldDB" id="A0A6A4GGW5"/>
<gene>
    <name evidence="2" type="ORF">BT96DRAFT_1026813</name>
</gene>
<name>A0A6A4GGW5_9AGAR</name>
<proteinExistence type="predicted"/>
<evidence type="ECO:0000313" key="3">
    <source>
        <dbReference type="Proteomes" id="UP000799118"/>
    </source>
</evidence>
<sequence length="192" mass="21581">MISTNAGHTASFVESLQPHKKIQGAVKSWLHRDKKCQNGMYRDKKGQDGRRVEGEEAYEIEINSSDSTPGEDDDLFVKPLGSTRRGTPPFPPPSDPLPEIPIDSGMTTTLQGRSHHRRSTVLRRSISLDRPSSYRNHSGSPSSSSLSESTVTPISLEVERLRNEVRILKKILVVECQSRRQQIALLEEYFNL</sequence>
<evidence type="ECO:0000313" key="2">
    <source>
        <dbReference type="EMBL" id="KAE9384738.1"/>
    </source>
</evidence>
<dbReference type="Proteomes" id="UP000799118">
    <property type="component" value="Unassembled WGS sequence"/>
</dbReference>
<organism evidence="2 3">
    <name type="scientific">Gymnopus androsaceus JB14</name>
    <dbReference type="NCBI Taxonomy" id="1447944"/>
    <lineage>
        <taxon>Eukaryota</taxon>
        <taxon>Fungi</taxon>
        <taxon>Dikarya</taxon>
        <taxon>Basidiomycota</taxon>
        <taxon>Agaricomycotina</taxon>
        <taxon>Agaricomycetes</taxon>
        <taxon>Agaricomycetidae</taxon>
        <taxon>Agaricales</taxon>
        <taxon>Marasmiineae</taxon>
        <taxon>Omphalotaceae</taxon>
        <taxon>Gymnopus</taxon>
    </lineage>
</organism>
<protein>
    <submittedName>
        <fullName evidence="2">Uncharacterized protein</fullName>
    </submittedName>
</protein>
<reference evidence="2" key="1">
    <citation type="journal article" date="2019" name="Environ. Microbiol.">
        <title>Fungal ecological strategies reflected in gene transcription - a case study of two litter decomposers.</title>
        <authorList>
            <person name="Barbi F."/>
            <person name="Kohler A."/>
            <person name="Barry K."/>
            <person name="Baskaran P."/>
            <person name="Daum C."/>
            <person name="Fauchery L."/>
            <person name="Ihrmark K."/>
            <person name="Kuo A."/>
            <person name="LaButti K."/>
            <person name="Lipzen A."/>
            <person name="Morin E."/>
            <person name="Grigoriev I.V."/>
            <person name="Henrissat B."/>
            <person name="Lindahl B."/>
            <person name="Martin F."/>
        </authorList>
    </citation>
    <scope>NUCLEOTIDE SEQUENCE</scope>
    <source>
        <strain evidence="2">JB14</strain>
    </source>
</reference>
<keyword evidence="3" id="KW-1185">Reference proteome</keyword>
<accession>A0A6A4GGW5</accession>
<feature type="region of interest" description="Disordered" evidence="1">
    <location>
        <begin position="80"/>
        <end position="99"/>
    </location>
</feature>
<feature type="compositionally biased region" description="Pro residues" evidence="1">
    <location>
        <begin position="88"/>
        <end position="99"/>
    </location>
</feature>
<dbReference type="EMBL" id="ML770089">
    <property type="protein sequence ID" value="KAE9384738.1"/>
    <property type="molecule type" value="Genomic_DNA"/>
</dbReference>
<evidence type="ECO:0000256" key="1">
    <source>
        <dbReference type="SAM" id="MobiDB-lite"/>
    </source>
</evidence>
<feature type="region of interest" description="Disordered" evidence="1">
    <location>
        <begin position="34"/>
        <end position="75"/>
    </location>
</feature>
<feature type="region of interest" description="Disordered" evidence="1">
    <location>
        <begin position="104"/>
        <end position="151"/>
    </location>
</feature>
<feature type="compositionally biased region" description="Low complexity" evidence="1">
    <location>
        <begin position="133"/>
        <end position="149"/>
    </location>
</feature>
<feature type="compositionally biased region" description="Basic and acidic residues" evidence="1">
    <location>
        <begin position="41"/>
        <end position="54"/>
    </location>
</feature>